<feature type="active site" description="Proton acceptor" evidence="4">
    <location>
        <position position="265"/>
    </location>
</feature>
<dbReference type="FunFam" id="1.10.10.10:FF:000357">
    <property type="entry name" value="Caffeic acid 3-O-methyltransferase"/>
    <property type="match status" value="1"/>
</dbReference>
<proteinExistence type="predicted"/>
<evidence type="ECO:0000256" key="1">
    <source>
        <dbReference type="ARBA" id="ARBA00022603"/>
    </source>
</evidence>
<dbReference type="InterPro" id="IPR012967">
    <property type="entry name" value="COMT_dimerisation"/>
</dbReference>
<sequence>MENQRISSTNHVSAWCLGSLIPTQMALKAAIELNVFNIIANAGPGAHLSSKEIVYQISTTNPNAAVENLERILRVLSVHSILSISQRPSSNNMKMLERTYGLTNVSLLLVPNEDGVSLAPNVVLSSEMDIVKSLSMLKHTVLEPGCLPFNKAHGVSIYEHMSGKPALSQLFNEAVGQSSILDFEDVLKVYKGFEEVGDLMDVGGGIGTTIDRVVSCYPHIHGINFDLPNVIAQGKAKYPGVKHVGGDMFELIPNAKSIMLKWVLHNWNDDQCKKILKRCWEALPKTGKVIVVEFAIPEILENTSEVIKIVSMDILMMTCPGGRERTIAEFDDLAKSVGFVDTKAFPISHGCYVMEFHKKKHI</sequence>
<dbReference type="SUPFAM" id="SSF46785">
    <property type="entry name" value="Winged helix' DNA-binding domain"/>
    <property type="match status" value="1"/>
</dbReference>
<comment type="caution">
    <text evidence="7">The sequence shown here is derived from an EMBL/GenBank/DDBJ whole genome shotgun (WGS) entry which is preliminary data.</text>
</comment>
<evidence type="ECO:0000256" key="2">
    <source>
        <dbReference type="ARBA" id="ARBA00022679"/>
    </source>
</evidence>
<dbReference type="Pfam" id="PF08100">
    <property type="entry name" value="Dimerisation"/>
    <property type="match status" value="1"/>
</dbReference>
<feature type="domain" description="O-methyltransferase C-terminal" evidence="5">
    <location>
        <begin position="137"/>
        <end position="339"/>
    </location>
</feature>
<dbReference type="InterPro" id="IPR036390">
    <property type="entry name" value="WH_DNA-bd_sf"/>
</dbReference>
<feature type="domain" description="O-methyltransferase dimerisation" evidence="6">
    <location>
        <begin position="24"/>
        <end position="110"/>
    </location>
</feature>
<dbReference type="GO" id="GO:0046983">
    <property type="term" value="F:protein dimerization activity"/>
    <property type="evidence" value="ECO:0007669"/>
    <property type="project" value="InterPro"/>
</dbReference>
<accession>A0AAW1WTM0</accession>
<dbReference type="Pfam" id="PF00891">
    <property type="entry name" value="Methyltransf_2"/>
    <property type="match status" value="1"/>
</dbReference>
<evidence type="ECO:0000313" key="8">
    <source>
        <dbReference type="Proteomes" id="UP001457282"/>
    </source>
</evidence>
<evidence type="ECO:0000256" key="3">
    <source>
        <dbReference type="ARBA" id="ARBA00022691"/>
    </source>
</evidence>
<gene>
    <name evidence="7" type="ORF">M0R45_025125</name>
</gene>
<dbReference type="Gene3D" id="1.10.10.10">
    <property type="entry name" value="Winged helix-like DNA-binding domain superfamily/Winged helix DNA-binding domain"/>
    <property type="match status" value="1"/>
</dbReference>
<keyword evidence="3" id="KW-0949">S-adenosyl-L-methionine</keyword>
<keyword evidence="1" id="KW-0489">Methyltransferase</keyword>
<reference evidence="7 8" key="1">
    <citation type="journal article" date="2023" name="G3 (Bethesda)">
        <title>A chromosome-length genome assembly and annotation of blackberry (Rubus argutus, cv. 'Hillquist').</title>
        <authorList>
            <person name="Bruna T."/>
            <person name="Aryal R."/>
            <person name="Dudchenko O."/>
            <person name="Sargent D.J."/>
            <person name="Mead D."/>
            <person name="Buti M."/>
            <person name="Cavallini A."/>
            <person name="Hytonen T."/>
            <person name="Andres J."/>
            <person name="Pham M."/>
            <person name="Weisz D."/>
            <person name="Mascagni F."/>
            <person name="Usai G."/>
            <person name="Natali L."/>
            <person name="Bassil N."/>
            <person name="Fernandez G.E."/>
            <person name="Lomsadze A."/>
            <person name="Armour M."/>
            <person name="Olukolu B."/>
            <person name="Poorten T."/>
            <person name="Britton C."/>
            <person name="Davik J."/>
            <person name="Ashrafi H."/>
            <person name="Aiden E.L."/>
            <person name="Borodovsky M."/>
            <person name="Worthington M."/>
        </authorList>
    </citation>
    <scope>NUCLEOTIDE SEQUENCE [LARGE SCALE GENOMIC DNA]</scope>
    <source>
        <strain evidence="7">PI 553951</strain>
    </source>
</reference>
<dbReference type="InterPro" id="IPR029063">
    <property type="entry name" value="SAM-dependent_MTases_sf"/>
</dbReference>
<dbReference type="EMBL" id="JBEDUW010000005">
    <property type="protein sequence ID" value="KAK9927967.1"/>
    <property type="molecule type" value="Genomic_DNA"/>
</dbReference>
<keyword evidence="2" id="KW-0808">Transferase</keyword>
<name>A0AAW1WTM0_RUBAR</name>
<dbReference type="GO" id="GO:0032259">
    <property type="term" value="P:methylation"/>
    <property type="evidence" value="ECO:0007669"/>
    <property type="project" value="UniProtKB-KW"/>
</dbReference>
<protein>
    <submittedName>
        <fullName evidence="7">Uncharacterized protein</fullName>
    </submittedName>
</protein>
<evidence type="ECO:0000313" key="7">
    <source>
        <dbReference type="EMBL" id="KAK9927967.1"/>
    </source>
</evidence>
<keyword evidence="8" id="KW-1185">Reference proteome</keyword>
<dbReference type="InterPro" id="IPR036388">
    <property type="entry name" value="WH-like_DNA-bd_sf"/>
</dbReference>
<dbReference type="InterPro" id="IPR001077">
    <property type="entry name" value="COMT_C"/>
</dbReference>
<dbReference type="PIRSF" id="PIRSF005739">
    <property type="entry name" value="O-mtase"/>
    <property type="match status" value="1"/>
</dbReference>
<evidence type="ECO:0000259" key="6">
    <source>
        <dbReference type="Pfam" id="PF08100"/>
    </source>
</evidence>
<dbReference type="AlphaFoldDB" id="A0AAW1WTM0"/>
<evidence type="ECO:0000256" key="4">
    <source>
        <dbReference type="PIRSR" id="PIRSR005739-1"/>
    </source>
</evidence>
<dbReference type="PROSITE" id="PS51683">
    <property type="entry name" value="SAM_OMT_II"/>
    <property type="match status" value="1"/>
</dbReference>
<evidence type="ECO:0000259" key="5">
    <source>
        <dbReference type="Pfam" id="PF00891"/>
    </source>
</evidence>
<dbReference type="PANTHER" id="PTHR11746">
    <property type="entry name" value="O-METHYLTRANSFERASE"/>
    <property type="match status" value="1"/>
</dbReference>
<dbReference type="Proteomes" id="UP001457282">
    <property type="component" value="Unassembled WGS sequence"/>
</dbReference>
<dbReference type="Gene3D" id="3.40.50.150">
    <property type="entry name" value="Vaccinia Virus protein VP39"/>
    <property type="match status" value="1"/>
</dbReference>
<dbReference type="SUPFAM" id="SSF53335">
    <property type="entry name" value="S-adenosyl-L-methionine-dependent methyltransferases"/>
    <property type="match status" value="1"/>
</dbReference>
<dbReference type="GO" id="GO:0008171">
    <property type="term" value="F:O-methyltransferase activity"/>
    <property type="evidence" value="ECO:0007669"/>
    <property type="project" value="InterPro"/>
</dbReference>
<dbReference type="InterPro" id="IPR016461">
    <property type="entry name" value="COMT-like"/>
</dbReference>
<organism evidence="7 8">
    <name type="scientific">Rubus argutus</name>
    <name type="common">Southern blackberry</name>
    <dbReference type="NCBI Taxonomy" id="59490"/>
    <lineage>
        <taxon>Eukaryota</taxon>
        <taxon>Viridiplantae</taxon>
        <taxon>Streptophyta</taxon>
        <taxon>Embryophyta</taxon>
        <taxon>Tracheophyta</taxon>
        <taxon>Spermatophyta</taxon>
        <taxon>Magnoliopsida</taxon>
        <taxon>eudicotyledons</taxon>
        <taxon>Gunneridae</taxon>
        <taxon>Pentapetalae</taxon>
        <taxon>rosids</taxon>
        <taxon>fabids</taxon>
        <taxon>Rosales</taxon>
        <taxon>Rosaceae</taxon>
        <taxon>Rosoideae</taxon>
        <taxon>Rosoideae incertae sedis</taxon>
        <taxon>Rubus</taxon>
    </lineage>
</organism>